<protein>
    <submittedName>
        <fullName evidence="1">Uncharacterized protein</fullName>
    </submittedName>
</protein>
<dbReference type="RefSeq" id="WP_013580596.1">
    <property type="nucleotide sequence ID" value="NC_015064.1"/>
</dbReference>
<accession>E8X356</accession>
<proteinExistence type="predicted"/>
<dbReference type="PaxDb" id="1198114-AciX9_2239"/>
<dbReference type="Proteomes" id="UP000000343">
    <property type="component" value="Chromosome"/>
</dbReference>
<organism evidence="2">
    <name type="scientific">Granulicella tundricola (strain ATCC BAA-1859 / DSM 23138 / MP5ACTX9)</name>
    <dbReference type="NCBI Taxonomy" id="1198114"/>
    <lineage>
        <taxon>Bacteria</taxon>
        <taxon>Pseudomonadati</taxon>
        <taxon>Acidobacteriota</taxon>
        <taxon>Terriglobia</taxon>
        <taxon>Terriglobales</taxon>
        <taxon>Acidobacteriaceae</taxon>
        <taxon>Granulicella</taxon>
    </lineage>
</organism>
<dbReference type="OrthoDB" id="122094at2"/>
<keyword evidence="2" id="KW-1185">Reference proteome</keyword>
<dbReference type="AlphaFoldDB" id="E8X356"/>
<dbReference type="HOGENOM" id="CLU_2682634_0_0_0"/>
<evidence type="ECO:0000313" key="2">
    <source>
        <dbReference type="Proteomes" id="UP000000343"/>
    </source>
</evidence>
<dbReference type="KEGG" id="acm:AciX9_2239"/>
<reference evidence="2" key="1">
    <citation type="submission" date="2011-01" db="EMBL/GenBank/DDBJ databases">
        <title>Complete sequence of chromosome of Acidobacterium sp. MP5ACTX9.</title>
        <authorList>
            <consortium name="US DOE Joint Genome Institute"/>
            <person name="Lucas S."/>
            <person name="Copeland A."/>
            <person name="Lapidus A."/>
            <person name="Cheng J.-F."/>
            <person name="Goodwin L."/>
            <person name="Pitluck S."/>
            <person name="Teshima H."/>
            <person name="Detter J.C."/>
            <person name="Han C."/>
            <person name="Tapia R."/>
            <person name="Land M."/>
            <person name="Hauser L."/>
            <person name="Kyrpides N."/>
            <person name="Ivanova N."/>
            <person name="Ovchinnikova G."/>
            <person name="Pagani I."/>
            <person name="Rawat S.R."/>
            <person name="Mannisto M."/>
            <person name="Haggblom M.M."/>
            <person name="Woyke T."/>
        </authorList>
    </citation>
    <scope>NUCLEOTIDE SEQUENCE [LARGE SCALE GENOMIC DNA]</scope>
    <source>
        <strain evidence="2">MP5ACTX9</strain>
    </source>
</reference>
<evidence type="ECO:0000313" key="1">
    <source>
        <dbReference type="EMBL" id="ADW69280.1"/>
    </source>
</evidence>
<name>E8X356_GRATM</name>
<dbReference type="STRING" id="1198114.AciX9_2239"/>
<sequence>MIQIPLTPEAFAAKSQELAEKHNITLTGHEGTLSKSGVTAGYKYEVGLLTVNILEKPFFVSTDYCETELKKFLA</sequence>
<gene>
    <name evidence="1" type="ordered locus">AciX9_2239</name>
</gene>
<dbReference type="EMBL" id="CP002480">
    <property type="protein sequence ID" value="ADW69280.1"/>
    <property type="molecule type" value="Genomic_DNA"/>
</dbReference>